<feature type="domain" description="ParB-like N-terminal" evidence="2">
    <location>
        <begin position="102"/>
        <end position="196"/>
    </location>
</feature>
<proteinExistence type="predicted"/>
<evidence type="ECO:0000313" key="4">
    <source>
        <dbReference type="Proteomes" id="UP000199441"/>
    </source>
</evidence>
<dbReference type="Gene3D" id="3.90.1530.30">
    <property type="match status" value="1"/>
</dbReference>
<feature type="region of interest" description="Disordered" evidence="1">
    <location>
        <begin position="307"/>
        <end position="326"/>
    </location>
</feature>
<keyword evidence="4" id="KW-1185">Reference proteome</keyword>
<dbReference type="Proteomes" id="UP000199441">
    <property type="component" value="Unassembled WGS sequence"/>
</dbReference>
<dbReference type="InterPro" id="IPR050336">
    <property type="entry name" value="Chromosome_partition/occlusion"/>
</dbReference>
<dbReference type="AlphaFoldDB" id="A0A1H3DJX9"/>
<dbReference type="GO" id="GO:0005694">
    <property type="term" value="C:chromosome"/>
    <property type="evidence" value="ECO:0007669"/>
    <property type="project" value="TreeGrafter"/>
</dbReference>
<gene>
    <name evidence="3" type="ORF">SAMN04488001_0158</name>
</gene>
<evidence type="ECO:0000259" key="2">
    <source>
        <dbReference type="SMART" id="SM00470"/>
    </source>
</evidence>
<dbReference type="InterPro" id="IPR036086">
    <property type="entry name" value="ParB/Sulfiredoxin_sf"/>
</dbReference>
<accession>A0A1H3DJX9</accession>
<dbReference type="Pfam" id="PF02195">
    <property type="entry name" value="ParB_N"/>
    <property type="match status" value="1"/>
</dbReference>
<sequence length="370" mass="40699">MVKKRSVFDINFEAEDAPEDERFPAGNPPLETKSFNVQGHPLQNEAAPQRRGPMASAISEAADATSERAGAEAAIRAENDALAHEHVRLKKMGLITDLIPTSSVVITKLTRDRSANADPELMELKDSIKAVGLSNPIRVEQTETGFELIQGFRRLAAFKELAEETGDVRYTKIPAALVPRGEPLVDLYRKMVDENLVRKDISFGEMARLAISYARDEGMDPGDAVTVLYASALKQKRSYIRQFAKVLDVLGDALLHPEAIPRALGMDLYKLFEAEEGRGAQVAETLKALDDHDPASEVRVLREALLPPEDDTPTPPKSVSKTSLRLARPEGEARVLAQNGKVELRLPRDFSAVSREKLQSAVEAFLANLD</sequence>
<dbReference type="PANTHER" id="PTHR33375">
    <property type="entry name" value="CHROMOSOME-PARTITIONING PROTEIN PARB-RELATED"/>
    <property type="match status" value="1"/>
</dbReference>
<dbReference type="STRING" id="670155.SAMN04488001_0158"/>
<reference evidence="4" key="1">
    <citation type="submission" date="2016-10" db="EMBL/GenBank/DDBJ databases">
        <authorList>
            <person name="Varghese N."/>
            <person name="Submissions S."/>
        </authorList>
    </citation>
    <scope>NUCLEOTIDE SEQUENCE [LARGE SCALE GENOMIC DNA]</scope>
    <source>
        <strain evidence="4">DSM 26922</strain>
    </source>
</reference>
<dbReference type="RefSeq" id="WP_089949090.1">
    <property type="nucleotide sequence ID" value="NZ_FNOI01000011.1"/>
</dbReference>
<dbReference type="SMART" id="SM00470">
    <property type="entry name" value="ParB"/>
    <property type="match status" value="1"/>
</dbReference>
<evidence type="ECO:0000256" key="1">
    <source>
        <dbReference type="SAM" id="MobiDB-lite"/>
    </source>
</evidence>
<evidence type="ECO:0000313" key="3">
    <source>
        <dbReference type="EMBL" id="SDX66822.1"/>
    </source>
</evidence>
<organism evidence="3 4">
    <name type="scientific">Litoreibacter albidus</name>
    <dbReference type="NCBI Taxonomy" id="670155"/>
    <lineage>
        <taxon>Bacteria</taxon>
        <taxon>Pseudomonadati</taxon>
        <taxon>Pseudomonadota</taxon>
        <taxon>Alphaproteobacteria</taxon>
        <taxon>Rhodobacterales</taxon>
        <taxon>Roseobacteraceae</taxon>
        <taxon>Litoreibacter</taxon>
    </lineage>
</organism>
<name>A0A1H3DJX9_9RHOB</name>
<protein>
    <submittedName>
        <fullName evidence="3">Chromosome partitioning protein, ParB family</fullName>
    </submittedName>
</protein>
<dbReference type="InterPro" id="IPR003115">
    <property type="entry name" value="ParB_N"/>
</dbReference>
<dbReference type="EMBL" id="FNOI01000011">
    <property type="protein sequence ID" value="SDX66822.1"/>
    <property type="molecule type" value="Genomic_DNA"/>
</dbReference>
<dbReference type="OrthoDB" id="7656008at2"/>
<dbReference type="SUPFAM" id="SSF110849">
    <property type="entry name" value="ParB/Sulfiredoxin"/>
    <property type="match status" value="1"/>
</dbReference>
<dbReference type="GO" id="GO:0007059">
    <property type="term" value="P:chromosome segregation"/>
    <property type="evidence" value="ECO:0007669"/>
    <property type="project" value="TreeGrafter"/>
</dbReference>
<dbReference type="PANTHER" id="PTHR33375:SF1">
    <property type="entry name" value="CHROMOSOME-PARTITIONING PROTEIN PARB-RELATED"/>
    <property type="match status" value="1"/>
</dbReference>